<dbReference type="EMBL" id="OOIP01000011">
    <property type="protein sequence ID" value="SPO38860.1"/>
    <property type="molecule type" value="Genomic_DNA"/>
</dbReference>
<keyword evidence="2" id="KW-1185">Reference proteome</keyword>
<evidence type="ECO:0000313" key="2">
    <source>
        <dbReference type="Proteomes" id="UP000323386"/>
    </source>
</evidence>
<reference evidence="1 2" key="1">
    <citation type="submission" date="2018-03" db="EMBL/GenBank/DDBJ databases">
        <authorList>
            <person name="Guldener U."/>
        </authorList>
    </citation>
    <scope>NUCLEOTIDE SEQUENCE [LARGE SCALE GENOMIC DNA]</scope>
    <source>
        <strain evidence="1 2">DAOM196992</strain>
    </source>
</reference>
<dbReference type="AlphaFoldDB" id="A0A5C3F428"/>
<proteinExistence type="predicted"/>
<protein>
    <submittedName>
        <fullName evidence="1">Uncharacterized protein</fullName>
    </submittedName>
</protein>
<accession>A0A5C3F428</accession>
<sequence length="196" mass="21294">MALDGHAARPIVAIGATALLAPAVENAVKVHHDMVLEPVALPRKCLAGLPFGQSRLGNLMERCCGTFRCRGGELGRQDCQEADRCVIRGDSALLRSVARNGVSRRSLLLELYIKTRHFSLGPSALDDPRPSLVAVLSPTSRAVWKKHQAQLFESVIYAFVRLVIVFRLAQLPVDSARAGRVLLDGELDCCKGARAM</sequence>
<evidence type="ECO:0000313" key="1">
    <source>
        <dbReference type="EMBL" id="SPO38860.1"/>
    </source>
</evidence>
<gene>
    <name evidence="1" type="ORF">PSFLO_04339</name>
</gene>
<name>A0A5C3F428_9BASI</name>
<dbReference type="Proteomes" id="UP000323386">
    <property type="component" value="Unassembled WGS sequence"/>
</dbReference>
<organism evidence="1 2">
    <name type="scientific">Pseudozyma flocculosa</name>
    <dbReference type="NCBI Taxonomy" id="84751"/>
    <lineage>
        <taxon>Eukaryota</taxon>
        <taxon>Fungi</taxon>
        <taxon>Dikarya</taxon>
        <taxon>Basidiomycota</taxon>
        <taxon>Ustilaginomycotina</taxon>
        <taxon>Ustilaginomycetes</taxon>
        <taxon>Ustilaginales</taxon>
        <taxon>Ustilaginaceae</taxon>
        <taxon>Pseudozyma</taxon>
    </lineage>
</organism>